<dbReference type="PANTHER" id="PTHR33700">
    <property type="entry name" value="MYB-LIKE PROTEIN X"/>
    <property type="match status" value="1"/>
</dbReference>
<feature type="region of interest" description="Disordered" evidence="1">
    <location>
        <begin position="49"/>
        <end position="197"/>
    </location>
</feature>
<feature type="compositionally biased region" description="Acidic residues" evidence="1">
    <location>
        <begin position="118"/>
        <end position="145"/>
    </location>
</feature>
<gene>
    <name evidence="3" type="ORF">M0R45_027088</name>
</gene>
<keyword evidence="4" id="KW-1185">Reference proteome</keyword>
<dbReference type="AlphaFoldDB" id="A0AAW1X1Y7"/>
<proteinExistence type="predicted"/>
<feature type="compositionally biased region" description="Basic and acidic residues" evidence="1">
    <location>
        <begin position="62"/>
        <end position="89"/>
    </location>
</feature>
<organism evidence="3 4">
    <name type="scientific">Rubus argutus</name>
    <name type="common">Southern blackberry</name>
    <dbReference type="NCBI Taxonomy" id="59490"/>
    <lineage>
        <taxon>Eukaryota</taxon>
        <taxon>Viridiplantae</taxon>
        <taxon>Streptophyta</taxon>
        <taxon>Embryophyta</taxon>
        <taxon>Tracheophyta</taxon>
        <taxon>Spermatophyta</taxon>
        <taxon>Magnoliopsida</taxon>
        <taxon>eudicotyledons</taxon>
        <taxon>Gunneridae</taxon>
        <taxon>Pentapetalae</taxon>
        <taxon>rosids</taxon>
        <taxon>fabids</taxon>
        <taxon>Rosales</taxon>
        <taxon>Rosaceae</taxon>
        <taxon>Rosoideae</taxon>
        <taxon>Rosoideae incertae sedis</taxon>
        <taxon>Rubus</taxon>
    </lineage>
</organism>
<dbReference type="PANTHER" id="PTHR33700:SF25">
    <property type="entry name" value="TRANSMEMBRANE PROTEIN"/>
    <property type="match status" value="1"/>
</dbReference>
<evidence type="ECO:0000313" key="4">
    <source>
        <dbReference type="Proteomes" id="UP001457282"/>
    </source>
</evidence>
<feature type="compositionally biased region" description="Basic and acidic residues" evidence="1">
    <location>
        <begin position="97"/>
        <end position="117"/>
    </location>
</feature>
<dbReference type="EMBL" id="JBEDUW010000005">
    <property type="protein sequence ID" value="KAK9930029.1"/>
    <property type="molecule type" value="Genomic_DNA"/>
</dbReference>
<comment type="caution">
    <text evidence="3">The sequence shown here is derived from an EMBL/GenBank/DDBJ whole genome shotgun (WGS) entry which is preliminary data.</text>
</comment>
<feature type="compositionally biased region" description="Polar residues" evidence="1">
    <location>
        <begin position="49"/>
        <end position="61"/>
    </location>
</feature>
<reference evidence="3 4" key="1">
    <citation type="journal article" date="2023" name="G3 (Bethesda)">
        <title>A chromosome-length genome assembly and annotation of blackberry (Rubus argutus, cv. 'Hillquist').</title>
        <authorList>
            <person name="Bruna T."/>
            <person name="Aryal R."/>
            <person name="Dudchenko O."/>
            <person name="Sargent D.J."/>
            <person name="Mead D."/>
            <person name="Buti M."/>
            <person name="Cavallini A."/>
            <person name="Hytonen T."/>
            <person name="Andres J."/>
            <person name="Pham M."/>
            <person name="Weisz D."/>
            <person name="Mascagni F."/>
            <person name="Usai G."/>
            <person name="Natali L."/>
            <person name="Bassil N."/>
            <person name="Fernandez G.E."/>
            <person name="Lomsadze A."/>
            <person name="Armour M."/>
            <person name="Olukolu B."/>
            <person name="Poorten T."/>
            <person name="Britton C."/>
            <person name="Davik J."/>
            <person name="Ashrafi H."/>
            <person name="Aiden E.L."/>
            <person name="Borodovsky M."/>
            <person name="Worthington M."/>
        </authorList>
    </citation>
    <scope>NUCLEOTIDE SEQUENCE [LARGE SCALE GENOMIC DNA]</scope>
    <source>
        <strain evidence="3">PI 553951</strain>
    </source>
</reference>
<evidence type="ECO:0000256" key="1">
    <source>
        <dbReference type="SAM" id="MobiDB-lite"/>
    </source>
</evidence>
<feature type="region of interest" description="Disordered" evidence="1">
    <location>
        <begin position="305"/>
        <end position="324"/>
    </location>
</feature>
<evidence type="ECO:0000313" key="3">
    <source>
        <dbReference type="EMBL" id="KAK9930029.1"/>
    </source>
</evidence>
<evidence type="ECO:0000256" key="2">
    <source>
        <dbReference type="SAM" id="Phobius"/>
    </source>
</evidence>
<keyword evidence="2" id="KW-0812">Transmembrane</keyword>
<feature type="compositionally biased region" description="Basic and acidic residues" evidence="1">
    <location>
        <begin position="164"/>
        <end position="181"/>
    </location>
</feature>
<feature type="compositionally biased region" description="Polar residues" evidence="1">
    <location>
        <begin position="185"/>
        <end position="195"/>
    </location>
</feature>
<keyword evidence="2" id="KW-0472">Membrane</keyword>
<dbReference type="Proteomes" id="UP001457282">
    <property type="component" value="Unassembled WGS sequence"/>
</dbReference>
<sequence>MLKQSPSRNQRVKGFKVKHALQIFLLLAICIWLVYQLKHSHDKKALQESSAKVSGQVQNEHGTIELGRRGLHPRVEETLLDVGRHREKEEESEEEVSENKAEESEEEGRVDRHYQEKSEEESEGVDDLIDEDDTEREEESEEQENEDKGNDLENLSLEDQVLNEDTRNTQEAREEHYKSDDASSAVKQNSGTISNPIEIGILRRRVKEEEVESVEMIDFEKDNKATGEKRGSQFGSVKIDGQRYTISSTKVPQLIDNLDAANLGIASTEKQLQSTANGNDNAIANRKSSAYGRVEIAQERSMTLKAEKSGSLNSSVYQEDRNNQPILETLL</sequence>
<feature type="transmembrane region" description="Helical" evidence="2">
    <location>
        <begin position="20"/>
        <end position="37"/>
    </location>
</feature>
<keyword evidence="2" id="KW-1133">Transmembrane helix</keyword>
<accession>A0AAW1X1Y7</accession>
<name>A0AAW1X1Y7_RUBAR</name>
<protein>
    <submittedName>
        <fullName evidence="3">Uncharacterized protein</fullName>
    </submittedName>
</protein>